<evidence type="ECO:0000256" key="1">
    <source>
        <dbReference type="ARBA" id="ARBA00022679"/>
    </source>
</evidence>
<sequence>MRKIFVSGCYDILHAGHIQFFTEAKALGDHLTVCFASDDVLWEHKHRRSSIPQDHKYALIQALQMVDHVVIGQNRELGFDFKDHFLQLQPDVLAVTEDDQYGEAKRAFCKQVGAQYVVLPKTPPIFQPISTSEIVRWIRAPRQAPLRVDFAGGWLDVPRYAREGGLVVNCAISPLVSLAEWNYEKRSGVGGSGAWALLNGEDGVSSELNLGVGWQDPAIVIETGLCVWKSGQCPKLYFKRNGEMLQGLMALYFTEQEHDTPGIAGKGRDYELIYQAGRLAAEAVLHENVQQLGEAVQMSYRAQLDEGMNPLLPHDTSLARKYCGGGWGGYAVYLFSTVADRDEFVASYSQAKAIEPFIRL</sequence>
<keyword evidence="1 4" id="KW-0808">Transferase</keyword>
<accession>A0A2G6KJH2</accession>
<dbReference type="PANTHER" id="PTHR43793">
    <property type="entry name" value="FAD SYNTHASE"/>
    <property type="match status" value="1"/>
</dbReference>
<dbReference type="Proteomes" id="UP000230821">
    <property type="component" value="Unassembled WGS sequence"/>
</dbReference>
<feature type="domain" description="Cytidyltransferase-like" evidence="3">
    <location>
        <begin position="6"/>
        <end position="135"/>
    </location>
</feature>
<dbReference type="SUPFAM" id="SSF55060">
    <property type="entry name" value="GHMP Kinase, C-terminal domain"/>
    <property type="match status" value="1"/>
</dbReference>
<dbReference type="InterPro" id="IPR014729">
    <property type="entry name" value="Rossmann-like_a/b/a_fold"/>
</dbReference>
<dbReference type="InterPro" id="IPR050385">
    <property type="entry name" value="Archaeal_FAD_synthase"/>
</dbReference>
<evidence type="ECO:0000259" key="3">
    <source>
        <dbReference type="Pfam" id="PF01467"/>
    </source>
</evidence>
<evidence type="ECO:0000313" key="4">
    <source>
        <dbReference type="EMBL" id="PIE35811.1"/>
    </source>
</evidence>
<name>A0A2G6KJH2_9BACT</name>
<dbReference type="NCBIfam" id="TIGR00125">
    <property type="entry name" value="cyt_tran_rel"/>
    <property type="match status" value="1"/>
</dbReference>
<protein>
    <submittedName>
        <fullName evidence="4">Cytidyltransferase</fullName>
    </submittedName>
</protein>
<dbReference type="SUPFAM" id="SSF52374">
    <property type="entry name" value="Nucleotidylyl transferase"/>
    <property type="match status" value="1"/>
</dbReference>
<dbReference type="Gene3D" id="3.40.50.620">
    <property type="entry name" value="HUPs"/>
    <property type="match status" value="1"/>
</dbReference>
<evidence type="ECO:0000313" key="5">
    <source>
        <dbReference type="Proteomes" id="UP000230821"/>
    </source>
</evidence>
<dbReference type="InterPro" id="IPR004821">
    <property type="entry name" value="Cyt_trans-like"/>
</dbReference>
<dbReference type="PANTHER" id="PTHR43793:SF1">
    <property type="entry name" value="FAD SYNTHASE"/>
    <property type="match status" value="1"/>
</dbReference>
<keyword evidence="2" id="KW-0548">Nucleotidyltransferase</keyword>
<dbReference type="Pfam" id="PF01467">
    <property type="entry name" value="CTP_transf_like"/>
    <property type="match status" value="1"/>
</dbReference>
<evidence type="ECO:0000256" key="2">
    <source>
        <dbReference type="ARBA" id="ARBA00022695"/>
    </source>
</evidence>
<dbReference type="EMBL" id="PDSK01000032">
    <property type="protein sequence ID" value="PIE35811.1"/>
    <property type="molecule type" value="Genomic_DNA"/>
</dbReference>
<proteinExistence type="predicted"/>
<reference evidence="4 5" key="1">
    <citation type="submission" date="2017-10" db="EMBL/GenBank/DDBJ databases">
        <title>Novel microbial diversity and functional potential in the marine mammal oral microbiome.</title>
        <authorList>
            <person name="Dudek N.K."/>
            <person name="Sun C.L."/>
            <person name="Burstein D."/>
            <person name="Kantor R.S."/>
            <person name="Aliaga Goltsman D.S."/>
            <person name="Bik E.M."/>
            <person name="Thomas B.C."/>
            <person name="Banfield J.F."/>
            <person name="Relman D.A."/>
        </authorList>
    </citation>
    <scope>NUCLEOTIDE SEQUENCE [LARGE SCALE GENOMIC DNA]</scope>
    <source>
        <strain evidence="4">DOLJORAL78_47_16</strain>
    </source>
</reference>
<comment type="caution">
    <text evidence="4">The sequence shown here is derived from an EMBL/GenBank/DDBJ whole genome shotgun (WGS) entry which is preliminary data.</text>
</comment>
<gene>
    <name evidence="4" type="ORF">CSA56_02715</name>
</gene>
<organism evidence="4 5">
    <name type="scientific">candidate division KSB3 bacterium</name>
    <dbReference type="NCBI Taxonomy" id="2044937"/>
    <lineage>
        <taxon>Bacteria</taxon>
        <taxon>candidate division KSB3</taxon>
    </lineage>
</organism>
<dbReference type="GO" id="GO:0016779">
    <property type="term" value="F:nucleotidyltransferase activity"/>
    <property type="evidence" value="ECO:0007669"/>
    <property type="project" value="UniProtKB-KW"/>
</dbReference>
<dbReference type="Gene3D" id="3.30.230.120">
    <property type="match status" value="1"/>
</dbReference>
<dbReference type="InterPro" id="IPR036554">
    <property type="entry name" value="GHMP_kinase_C_sf"/>
</dbReference>
<dbReference type="AlphaFoldDB" id="A0A2G6KJH2"/>